<dbReference type="PANTHER" id="PTHR37017">
    <property type="entry name" value="AB HYDROLASE-1 DOMAIN-CONTAINING PROTEIN-RELATED"/>
    <property type="match status" value="1"/>
</dbReference>
<sequence length="204" mass="22295">MFAKPVIYIVPGAWQLPTVWATFVTTAKKAGYPVTFNQLPTVGGTELPLAALPDDVAVVQNNLQKLVNEEEREVILVGHSSGGLVASCAAEGFDAADRTYLHEAPSIGILLNDLPEEERKYLGQQITHTSLGLFSTPSTFEPWSNGVPCSYIYCERDNAICMSDQRAMRDRLGPDAKEVSIDSGHCPYLSMPKDLLRAIEELLA</sequence>
<dbReference type="InterPro" id="IPR052897">
    <property type="entry name" value="Sec-Metab_Biosynth_Hydrolase"/>
</dbReference>
<name>A0AAN6SEE8_9PEZI</name>
<keyword evidence="2" id="KW-0378">Hydrolase</keyword>
<gene>
    <name evidence="2" type="ORF">QBC32DRAFT_375993</name>
</gene>
<dbReference type="GO" id="GO:0016787">
    <property type="term" value="F:hydrolase activity"/>
    <property type="evidence" value="ECO:0007669"/>
    <property type="project" value="UniProtKB-KW"/>
</dbReference>
<keyword evidence="3" id="KW-1185">Reference proteome</keyword>
<reference evidence="2" key="2">
    <citation type="submission" date="2023-06" db="EMBL/GenBank/DDBJ databases">
        <authorList>
            <consortium name="Lawrence Berkeley National Laboratory"/>
            <person name="Mondo S.J."/>
            <person name="Hensen N."/>
            <person name="Bonometti L."/>
            <person name="Westerberg I."/>
            <person name="Brannstrom I.O."/>
            <person name="Guillou S."/>
            <person name="Cros-Aarteil S."/>
            <person name="Calhoun S."/>
            <person name="Haridas S."/>
            <person name="Kuo A."/>
            <person name="Pangilinan J."/>
            <person name="Riley R."/>
            <person name="Labutti K."/>
            <person name="Andreopoulos B."/>
            <person name="Lipzen A."/>
            <person name="Chen C."/>
            <person name="Yanf M."/>
            <person name="Daum C."/>
            <person name="Ng V."/>
            <person name="Clum A."/>
            <person name="Steindorff A."/>
            <person name="Ohm R."/>
            <person name="Martin F."/>
            <person name="Silar P."/>
            <person name="Natvig D."/>
            <person name="Lalanne C."/>
            <person name="Gautier V."/>
            <person name="Ament-Velasquez S.L."/>
            <person name="Kruys A."/>
            <person name="Hutchinson M.I."/>
            <person name="Powell A.J."/>
            <person name="Barry K."/>
            <person name="Miller A.N."/>
            <person name="Grigoriev I.V."/>
            <person name="Debuchy R."/>
            <person name="Gladieux P."/>
            <person name="Thoren M.H."/>
            <person name="Johannesson H."/>
        </authorList>
    </citation>
    <scope>NUCLEOTIDE SEQUENCE</scope>
    <source>
        <strain evidence="2">CBS 626.80</strain>
    </source>
</reference>
<evidence type="ECO:0000313" key="3">
    <source>
        <dbReference type="Proteomes" id="UP001303222"/>
    </source>
</evidence>
<accession>A0AAN6SEE8</accession>
<evidence type="ECO:0000259" key="1">
    <source>
        <dbReference type="Pfam" id="PF12697"/>
    </source>
</evidence>
<dbReference type="SUPFAM" id="SSF53474">
    <property type="entry name" value="alpha/beta-Hydrolases"/>
    <property type="match status" value="1"/>
</dbReference>
<evidence type="ECO:0000313" key="2">
    <source>
        <dbReference type="EMBL" id="KAK3950599.1"/>
    </source>
</evidence>
<dbReference type="Gene3D" id="3.40.50.1820">
    <property type="entry name" value="alpha/beta hydrolase"/>
    <property type="match status" value="2"/>
</dbReference>
<organism evidence="2 3">
    <name type="scientific">Pseudoneurospora amorphoporcata</name>
    <dbReference type="NCBI Taxonomy" id="241081"/>
    <lineage>
        <taxon>Eukaryota</taxon>
        <taxon>Fungi</taxon>
        <taxon>Dikarya</taxon>
        <taxon>Ascomycota</taxon>
        <taxon>Pezizomycotina</taxon>
        <taxon>Sordariomycetes</taxon>
        <taxon>Sordariomycetidae</taxon>
        <taxon>Sordariales</taxon>
        <taxon>Sordariaceae</taxon>
        <taxon>Pseudoneurospora</taxon>
    </lineage>
</organism>
<protein>
    <submittedName>
        <fullName evidence="2">Alpha/Beta hydrolase protein</fullName>
    </submittedName>
</protein>
<dbReference type="InterPro" id="IPR029058">
    <property type="entry name" value="AB_hydrolase_fold"/>
</dbReference>
<dbReference type="InterPro" id="IPR000073">
    <property type="entry name" value="AB_hydrolase_1"/>
</dbReference>
<dbReference type="AlphaFoldDB" id="A0AAN6SEE8"/>
<feature type="domain" description="AB hydrolase-1" evidence="1">
    <location>
        <begin position="9"/>
        <end position="196"/>
    </location>
</feature>
<reference evidence="2" key="1">
    <citation type="journal article" date="2023" name="Mol. Phylogenet. Evol.">
        <title>Genome-scale phylogeny and comparative genomics of the fungal order Sordariales.</title>
        <authorList>
            <person name="Hensen N."/>
            <person name="Bonometti L."/>
            <person name="Westerberg I."/>
            <person name="Brannstrom I.O."/>
            <person name="Guillou S."/>
            <person name="Cros-Aarteil S."/>
            <person name="Calhoun S."/>
            <person name="Haridas S."/>
            <person name="Kuo A."/>
            <person name="Mondo S."/>
            <person name="Pangilinan J."/>
            <person name="Riley R."/>
            <person name="LaButti K."/>
            <person name="Andreopoulos B."/>
            <person name="Lipzen A."/>
            <person name="Chen C."/>
            <person name="Yan M."/>
            <person name="Daum C."/>
            <person name="Ng V."/>
            <person name="Clum A."/>
            <person name="Steindorff A."/>
            <person name="Ohm R.A."/>
            <person name="Martin F."/>
            <person name="Silar P."/>
            <person name="Natvig D.O."/>
            <person name="Lalanne C."/>
            <person name="Gautier V."/>
            <person name="Ament-Velasquez S.L."/>
            <person name="Kruys A."/>
            <person name="Hutchinson M.I."/>
            <person name="Powell A.J."/>
            <person name="Barry K."/>
            <person name="Miller A.N."/>
            <person name="Grigoriev I.V."/>
            <person name="Debuchy R."/>
            <person name="Gladieux P."/>
            <person name="Hiltunen Thoren M."/>
            <person name="Johannesson H."/>
        </authorList>
    </citation>
    <scope>NUCLEOTIDE SEQUENCE</scope>
    <source>
        <strain evidence="2">CBS 626.80</strain>
    </source>
</reference>
<dbReference type="Proteomes" id="UP001303222">
    <property type="component" value="Unassembled WGS sequence"/>
</dbReference>
<dbReference type="EMBL" id="MU859172">
    <property type="protein sequence ID" value="KAK3950599.1"/>
    <property type="molecule type" value="Genomic_DNA"/>
</dbReference>
<dbReference type="PANTHER" id="PTHR37017:SF13">
    <property type="entry name" value="AB HYDROLASE-1 DOMAIN-CONTAINING PROTEIN"/>
    <property type="match status" value="1"/>
</dbReference>
<dbReference type="Pfam" id="PF12697">
    <property type="entry name" value="Abhydrolase_6"/>
    <property type="match status" value="1"/>
</dbReference>
<comment type="caution">
    <text evidence="2">The sequence shown here is derived from an EMBL/GenBank/DDBJ whole genome shotgun (WGS) entry which is preliminary data.</text>
</comment>
<proteinExistence type="predicted"/>